<dbReference type="PANTHER" id="PTHR43090">
    <property type="entry name" value="1-(5-PHOSPHORIBOSYL)-5-[(5-PHOSPHORIBOSYLAMINO)METHYLIDENEAMINO] IMIDAZOLE-4-CARBOXAMIDE ISOMERASE"/>
    <property type="match status" value="1"/>
</dbReference>
<dbReference type="Pfam" id="PF00977">
    <property type="entry name" value="His_biosynth"/>
    <property type="match status" value="1"/>
</dbReference>
<dbReference type="RefSeq" id="WP_249280934.1">
    <property type="nucleotide sequence ID" value="NZ_JACRSS010000006.1"/>
</dbReference>
<protein>
    <recommendedName>
        <fullName evidence="6 12">1-(5-phosphoribosyl)-5-[(5-phosphoribosylamino)methylideneamino] imidazole-4-carboxamide isomerase</fullName>
        <ecNumber evidence="5 12">5.3.1.16</ecNumber>
    </recommendedName>
    <alternativeName>
        <fullName evidence="11 12">Phosphoribosylformimino-5-aminoimidazole carboxamide ribotide isomerase</fullName>
    </alternativeName>
</protein>
<evidence type="ECO:0000256" key="14">
    <source>
        <dbReference type="RuleBase" id="RU003658"/>
    </source>
</evidence>
<evidence type="ECO:0000256" key="2">
    <source>
        <dbReference type="ARBA" id="ARBA00004496"/>
    </source>
</evidence>
<dbReference type="NCBIfam" id="NF010112">
    <property type="entry name" value="PRK13585.1"/>
    <property type="match status" value="1"/>
</dbReference>
<accession>A0A926DLD6</accession>
<evidence type="ECO:0000313" key="15">
    <source>
        <dbReference type="EMBL" id="MBC8539354.1"/>
    </source>
</evidence>
<dbReference type="InterPro" id="IPR006063">
    <property type="entry name" value="HisA_bact_arch"/>
</dbReference>
<evidence type="ECO:0000256" key="8">
    <source>
        <dbReference type="ARBA" id="ARBA00022605"/>
    </source>
</evidence>
<proteinExistence type="inferred from homology"/>
<dbReference type="EMBL" id="JACRSS010000006">
    <property type="protein sequence ID" value="MBC8539354.1"/>
    <property type="molecule type" value="Genomic_DNA"/>
</dbReference>
<evidence type="ECO:0000256" key="1">
    <source>
        <dbReference type="ARBA" id="ARBA00000901"/>
    </source>
</evidence>
<dbReference type="InterPro" id="IPR023016">
    <property type="entry name" value="HisA/PriA"/>
</dbReference>
<keyword evidence="8 12" id="KW-0028">Amino-acid biosynthesis</keyword>
<gene>
    <name evidence="12 15" type="primary">hisA</name>
    <name evidence="15" type="ORF">H8693_10490</name>
</gene>
<dbReference type="HAMAP" id="MF_01014">
    <property type="entry name" value="HisA"/>
    <property type="match status" value="1"/>
</dbReference>
<comment type="catalytic activity">
    <reaction evidence="1 12 14">
        <text>1-(5-phospho-beta-D-ribosyl)-5-[(5-phospho-beta-D-ribosylamino)methylideneamino]imidazole-4-carboxamide = 5-[(5-phospho-1-deoxy-D-ribulos-1-ylimino)methylamino]-1-(5-phospho-beta-D-ribosyl)imidazole-4-carboxamide</text>
        <dbReference type="Rhea" id="RHEA:15469"/>
        <dbReference type="ChEBI" id="CHEBI:58435"/>
        <dbReference type="ChEBI" id="CHEBI:58525"/>
        <dbReference type="EC" id="5.3.1.16"/>
    </reaction>
</comment>
<organism evidence="15 16">
    <name type="scientific">Guopingia tenuis</name>
    <dbReference type="NCBI Taxonomy" id="2763656"/>
    <lineage>
        <taxon>Bacteria</taxon>
        <taxon>Bacillati</taxon>
        <taxon>Bacillota</taxon>
        <taxon>Clostridia</taxon>
        <taxon>Christensenellales</taxon>
        <taxon>Christensenellaceae</taxon>
        <taxon>Guopingia</taxon>
    </lineage>
</organism>
<evidence type="ECO:0000256" key="5">
    <source>
        <dbReference type="ARBA" id="ARBA00012550"/>
    </source>
</evidence>
<dbReference type="GO" id="GO:0005737">
    <property type="term" value="C:cytoplasm"/>
    <property type="evidence" value="ECO:0007669"/>
    <property type="project" value="UniProtKB-SubCell"/>
</dbReference>
<comment type="caution">
    <text evidence="15">The sequence shown here is derived from an EMBL/GenBank/DDBJ whole genome shotgun (WGS) entry which is preliminary data.</text>
</comment>
<name>A0A926DLD6_9FIRM</name>
<dbReference type="AlphaFoldDB" id="A0A926DLD6"/>
<evidence type="ECO:0000256" key="7">
    <source>
        <dbReference type="ARBA" id="ARBA00022490"/>
    </source>
</evidence>
<evidence type="ECO:0000256" key="10">
    <source>
        <dbReference type="ARBA" id="ARBA00023235"/>
    </source>
</evidence>
<keyword evidence="10 12" id="KW-0413">Isomerase</keyword>
<keyword evidence="16" id="KW-1185">Reference proteome</keyword>
<dbReference type="Gene3D" id="3.20.20.70">
    <property type="entry name" value="Aldolase class I"/>
    <property type="match status" value="1"/>
</dbReference>
<sequence length="238" mass="26051">MKIYPAIDIKGGKCVRLLRGDANSEKEYGDPVEWALHWESLGADWLHVVDLDAAFTGEFVNKDVIKEIVHRVKIPVQTGGGVRTKEDIRARIEDVGVSRVIIGTMAVEDPSLITWAKGEYGKDRIAVGIDAKNGKVLTRGWVQDTEVDAIELAEKMRALGVNTIIYTDIMRDGTLSGPNVENTRKMVKNTWINVIASGGVKSIEDIVAVRDSGACGVIVGTSIYEGTIDFKEALKARK</sequence>
<feature type="active site" description="Proton donor" evidence="12">
    <location>
        <position position="130"/>
    </location>
</feature>
<dbReference type="GO" id="GO:0003949">
    <property type="term" value="F:1-(5-phosphoribosyl)-5-[(5-phosphoribosylamino)methylideneamino]imidazole-4-carboxamide isomerase activity"/>
    <property type="evidence" value="ECO:0007669"/>
    <property type="project" value="UniProtKB-UniRule"/>
</dbReference>
<dbReference type="SUPFAM" id="SSF51366">
    <property type="entry name" value="Ribulose-phoshate binding barrel"/>
    <property type="match status" value="1"/>
</dbReference>
<evidence type="ECO:0000256" key="11">
    <source>
        <dbReference type="ARBA" id="ARBA00030547"/>
    </source>
</evidence>
<comment type="pathway">
    <text evidence="3 12 14">Amino-acid biosynthesis; L-histidine biosynthesis; L-histidine from 5-phospho-alpha-D-ribose 1-diphosphate: step 4/9.</text>
</comment>
<dbReference type="GO" id="GO:0000162">
    <property type="term" value="P:L-tryptophan biosynthetic process"/>
    <property type="evidence" value="ECO:0007669"/>
    <property type="project" value="TreeGrafter"/>
</dbReference>
<comment type="subcellular location">
    <subcellularLocation>
        <location evidence="2 12 14">Cytoplasm</location>
    </subcellularLocation>
</comment>
<dbReference type="InterPro" id="IPR044524">
    <property type="entry name" value="Isoase_HisA-like"/>
</dbReference>
<dbReference type="GO" id="GO:0000105">
    <property type="term" value="P:L-histidine biosynthetic process"/>
    <property type="evidence" value="ECO:0007669"/>
    <property type="project" value="UniProtKB-UniRule"/>
</dbReference>
<dbReference type="InterPro" id="IPR011060">
    <property type="entry name" value="RibuloseP-bd_barrel"/>
</dbReference>
<dbReference type="Proteomes" id="UP000617951">
    <property type="component" value="Unassembled WGS sequence"/>
</dbReference>
<dbReference type="FunFam" id="3.20.20.70:FF:000009">
    <property type="entry name" value="1-(5-phosphoribosyl)-5-[(5-phosphoribosylamino)methylideneamino] imidazole-4-carboxamide isomerase"/>
    <property type="match status" value="1"/>
</dbReference>
<keyword evidence="7 12" id="KW-0963">Cytoplasm</keyword>
<evidence type="ECO:0000256" key="12">
    <source>
        <dbReference type="HAMAP-Rule" id="MF_01014"/>
    </source>
</evidence>
<reference evidence="15" key="1">
    <citation type="submission" date="2020-08" db="EMBL/GenBank/DDBJ databases">
        <title>Genome public.</title>
        <authorList>
            <person name="Liu C."/>
            <person name="Sun Q."/>
        </authorList>
    </citation>
    <scope>NUCLEOTIDE SEQUENCE</scope>
    <source>
        <strain evidence="15">NSJ-63</strain>
    </source>
</reference>
<evidence type="ECO:0000256" key="4">
    <source>
        <dbReference type="ARBA" id="ARBA00009667"/>
    </source>
</evidence>
<dbReference type="InterPro" id="IPR013785">
    <property type="entry name" value="Aldolase_TIM"/>
</dbReference>
<evidence type="ECO:0000256" key="9">
    <source>
        <dbReference type="ARBA" id="ARBA00023102"/>
    </source>
</evidence>
<evidence type="ECO:0000256" key="6">
    <source>
        <dbReference type="ARBA" id="ARBA00018464"/>
    </source>
</evidence>
<feature type="active site" description="Proton acceptor" evidence="12">
    <location>
        <position position="8"/>
    </location>
</feature>
<dbReference type="InterPro" id="IPR006062">
    <property type="entry name" value="His_biosynth"/>
</dbReference>
<evidence type="ECO:0000313" key="16">
    <source>
        <dbReference type="Proteomes" id="UP000617951"/>
    </source>
</evidence>
<dbReference type="EC" id="5.3.1.16" evidence="5 12"/>
<dbReference type="PANTHER" id="PTHR43090:SF2">
    <property type="entry name" value="1-(5-PHOSPHORIBOSYL)-5-[(5-PHOSPHORIBOSYLAMINO)METHYLIDENEAMINO] IMIDAZOLE-4-CARBOXAMIDE ISOMERASE"/>
    <property type="match status" value="1"/>
</dbReference>
<dbReference type="NCBIfam" id="TIGR00007">
    <property type="entry name" value="1-(5-phosphoribosyl)-5-[(5-phosphoribosylamino)methylideneamino]imidazole-4-carboxamide isomerase"/>
    <property type="match status" value="1"/>
</dbReference>
<keyword evidence="9 12" id="KW-0368">Histidine biosynthesis</keyword>
<dbReference type="CDD" id="cd04732">
    <property type="entry name" value="HisA"/>
    <property type="match status" value="1"/>
</dbReference>
<evidence type="ECO:0000256" key="3">
    <source>
        <dbReference type="ARBA" id="ARBA00005133"/>
    </source>
</evidence>
<evidence type="ECO:0000256" key="13">
    <source>
        <dbReference type="RuleBase" id="RU003657"/>
    </source>
</evidence>
<comment type="similarity">
    <text evidence="4 12 13">Belongs to the HisA/HisF family.</text>
</comment>